<dbReference type="InterPro" id="IPR011042">
    <property type="entry name" value="6-blade_b-propeller_TolB-like"/>
</dbReference>
<evidence type="ECO:0000259" key="2">
    <source>
        <dbReference type="PROSITE" id="PS50853"/>
    </source>
</evidence>
<dbReference type="InterPro" id="IPR003961">
    <property type="entry name" value="FN3_dom"/>
</dbReference>
<gene>
    <name evidence="3" type="ORF">ESV24_11060</name>
</gene>
<reference evidence="3 4" key="1">
    <citation type="submission" date="2019-08" db="EMBL/GenBank/DDBJ databases">
        <title>Genome of Aequorivita lipolytica Y10-2 (type strain).</title>
        <authorList>
            <person name="Bowman J.P."/>
        </authorList>
    </citation>
    <scope>NUCLEOTIDE SEQUENCE [LARGE SCALE GENOMIC DNA]</scope>
    <source>
        <strain evidence="3 4">Y10-2</strain>
    </source>
</reference>
<dbReference type="Proteomes" id="UP000321945">
    <property type="component" value="Unassembled WGS sequence"/>
</dbReference>
<dbReference type="InterPro" id="IPR036116">
    <property type="entry name" value="FN3_sf"/>
</dbReference>
<proteinExistence type="predicted"/>
<dbReference type="InterPro" id="IPR008969">
    <property type="entry name" value="CarboxyPept-like_regulatory"/>
</dbReference>
<keyword evidence="4" id="KW-1185">Reference proteome</keyword>
<protein>
    <recommendedName>
        <fullName evidence="2">Fibronectin type-III domain-containing protein</fullName>
    </recommendedName>
</protein>
<sequence length="507" mass="55869">MKKYITFICAIAFIFFWSCSEDTLDVVLKGNITGKVVDKVSGEALKNAKITTNPASTTVFTDSLGKFTMNNVVVDDYSVQAEIAGYSTGFESIAVTEDNTSVVSFELTVSNTDNLPPSTPILVSPEDGSEELPLEVTFIWQASDPENDDLSYTLDLRNGTTDEMQVFEVASDTTFTVENLQLATKYFWQVTVTDDTNDPVSSIISEFKTLTLPDNPYLFVKEKSGNLVIYSGAQDTITGGNTVPDFNVLQLTSENTNSFKPRKSNILNRIAFLRNSGGNTHIFTMNFDGTDIRQVTSQKPVAGFRTEELEFTWAQNDSKIYYPYFDKLYSINPDGSGFKLEYTTSDGSFISEVAVPEFDDNLVLLKTNNSSGYGVRIYTATLSPDSEVDIILENVAGAAGGIDISSNAGEVLYTLDKSGDQNTSYRISESRIFIFTLGSLDPPLELDTDVVAGENDLDVKFSPSEGGVIFTRVKSNFGAIPAIYSYEFGQTQEDELLFTNSFMPDWE</sequence>
<dbReference type="EMBL" id="VORU01000009">
    <property type="protein sequence ID" value="TXD68696.1"/>
    <property type="molecule type" value="Genomic_DNA"/>
</dbReference>
<dbReference type="SUPFAM" id="SSF49265">
    <property type="entry name" value="Fibronectin type III"/>
    <property type="match status" value="1"/>
</dbReference>
<dbReference type="RefSeq" id="WP_111816487.1">
    <property type="nucleotide sequence ID" value="NZ_CBCRZQ010000007.1"/>
</dbReference>
<dbReference type="Pfam" id="PF13620">
    <property type="entry name" value="CarboxypepD_reg"/>
    <property type="match status" value="1"/>
</dbReference>
<dbReference type="OrthoDB" id="9815657at2"/>
<feature type="chain" id="PRO_5022694251" description="Fibronectin type-III domain-containing protein" evidence="1">
    <location>
        <begin position="21"/>
        <end position="507"/>
    </location>
</feature>
<dbReference type="Gene3D" id="2.60.40.10">
    <property type="entry name" value="Immunoglobulins"/>
    <property type="match status" value="1"/>
</dbReference>
<feature type="domain" description="Fibronectin type-III" evidence="2">
    <location>
        <begin position="116"/>
        <end position="214"/>
    </location>
</feature>
<name>A0A5C6YMR4_9FLAO</name>
<organism evidence="3 4">
    <name type="scientific">Aequorivita lipolytica</name>
    <dbReference type="NCBI Taxonomy" id="153267"/>
    <lineage>
        <taxon>Bacteria</taxon>
        <taxon>Pseudomonadati</taxon>
        <taxon>Bacteroidota</taxon>
        <taxon>Flavobacteriia</taxon>
        <taxon>Flavobacteriales</taxon>
        <taxon>Flavobacteriaceae</taxon>
        <taxon>Aequorivita</taxon>
    </lineage>
</organism>
<accession>A0A5C6YMR4</accession>
<evidence type="ECO:0000256" key="1">
    <source>
        <dbReference type="SAM" id="SignalP"/>
    </source>
</evidence>
<dbReference type="InterPro" id="IPR013783">
    <property type="entry name" value="Ig-like_fold"/>
</dbReference>
<dbReference type="Gene3D" id="2.60.40.1120">
    <property type="entry name" value="Carboxypeptidase-like, regulatory domain"/>
    <property type="match status" value="1"/>
</dbReference>
<comment type="caution">
    <text evidence="3">The sequence shown here is derived from an EMBL/GenBank/DDBJ whole genome shotgun (WGS) entry which is preliminary data.</text>
</comment>
<keyword evidence="1" id="KW-0732">Signal</keyword>
<dbReference type="AlphaFoldDB" id="A0A5C6YMR4"/>
<evidence type="ECO:0000313" key="4">
    <source>
        <dbReference type="Proteomes" id="UP000321945"/>
    </source>
</evidence>
<dbReference type="Gene3D" id="2.120.10.30">
    <property type="entry name" value="TolB, C-terminal domain"/>
    <property type="match status" value="1"/>
</dbReference>
<dbReference type="PROSITE" id="PS50853">
    <property type="entry name" value="FN3"/>
    <property type="match status" value="1"/>
</dbReference>
<dbReference type="SUPFAM" id="SSF49464">
    <property type="entry name" value="Carboxypeptidase regulatory domain-like"/>
    <property type="match status" value="1"/>
</dbReference>
<dbReference type="SUPFAM" id="SSF69304">
    <property type="entry name" value="Tricorn protease N-terminal domain"/>
    <property type="match status" value="1"/>
</dbReference>
<evidence type="ECO:0000313" key="3">
    <source>
        <dbReference type="EMBL" id="TXD68696.1"/>
    </source>
</evidence>
<feature type="signal peptide" evidence="1">
    <location>
        <begin position="1"/>
        <end position="20"/>
    </location>
</feature>